<organism evidence="2 3">
    <name type="scientific">Linum trigynum</name>
    <dbReference type="NCBI Taxonomy" id="586398"/>
    <lineage>
        <taxon>Eukaryota</taxon>
        <taxon>Viridiplantae</taxon>
        <taxon>Streptophyta</taxon>
        <taxon>Embryophyta</taxon>
        <taxon>Tracheophyta</taxon>
        <taxon>Spermatophyta</taxon>
        <taxon>Magnoliopsida</taxon>
        <taxon>eudicotyledons</taxon>
        <taxon>Gunneridae</taxon>
        <taxon>Pentapetalae</taxon>
        <taxon>rosids</taxon>
        <taxon>fabids</taxon>
        <taxon>Malpighiales</taxon>
        <taxon>Linaceae</taxon>
        <taxon>Linum</taxon>
    </lineage>
</organism>
<dbReference type="AlphaFoldDB" id="A0AAV2E3D4"/>
<evidence type="ECO:0000256" key="1">
    <source>
        <dbReference type="SAM" id="MobiDB-lite"/>
    </source>
</evidence>
<dbReference type="EMBL" id="OZ034817">
    <property type="protein sequence ID" value="CAL1380327.1"/>
    <property type="molecule type" value="Genomic_DNA"/>
</dbReference>
<sequence>MGRTRRRCRGGRGAVAGGEKGRAARGKTRGCEAPMPGRTRRRCWGGRGAVAGGEKGRAARGETRGCEAPSPVVRKAERRGGRREDGKEFGFWMERQRGAGETRGE</sequence>
<feature type="compositionally biased region" description="Basic and acidic residues" evidence="1">
    <location>
        <begin position="54"/>
        <end position="65"/>
    </location>
</feature>
<evidence type="ECO:0000313" key="3">
    <source>
        <dbReference type="Proteomes" id="UP001497516"/>
    </source>
</evidence>
<dbReference type="Proteomes" id="UP001497516">
    <property type="component" value="Chromosome 4"/>
</dbReference>
<protein>
    <submittedName>
        <fullName evidence="2">Uncharacterized protein</fullName>
    </submittedName>
</protein>
<feature type="region of interest" description="Disordered" evidence="1">
    <location>
        <begin position="1"/>
        <end position="105"/>
    </location>
</feature>
<name>A0AAV2E3D4_9ROSI</name>
<accession>A0AAV2E3D4</accession>
<reference evidence="2 3" key="1">
    <citation type="submission" date="2024-04" db="EMBL/GenBank/DDBJ databases">
        <authorList>
            <person name="Fracassetti M."/>
        </authorList>
    </citation>
    <scope>NUCLEOTIDE SEQUENCE [LARGE SCALE GENOMIC DNA]</scope>
</reference>
<evidence type="ECO:0000313" key="2">
    <source>
        <dbReference type="EMBL" id="CAL1380327.1"/>
    </source>
</evidence>
<feature type="compositionally biased region" description="Basic residues" evidence="1">
    <location>
        <begin position="1"/>
        <end position="10"/>
    </location>
</feature>
<proteinExistence type="predicted"/>
<keyword evidence="3" id="KW-1185">Reference proteome</keyword>
<gene>
    <name evidence="2" type="ORF">LTRI10_LOCUS21780</name>
</gene>
<feature type="compositionally biased region" description="Basic and acidic residues" evidence="1">
    <location>
        <begin position="74"/>
        <end position="105"/>
    </location>
</feature>